<name>A0A9P6UIW6_9FUNG</name>
<keyword evidence="2" id="KW-0645">Protease</keyword>
<dbReference type="InterPro" id="IPR027268">
    <property type="entry name" value="Peptidase_M4/M1_CTD_sf"/>
</dbReference>
<sequence length="373" mass="41130">MTNNMICQNALHQEAEKHRHCCSIIPSYVLKDIAESNNVTEAVRTIATKSLGHVTAIHHARTSAQGDFSGPSAAPGTTFTSEPSRRPLLRIYDSQQRGIDDLPGIEVFVEGGVGASTEKIDESAKNVYGHFRNIADFYLKYPNSRHSQWAFGDGDYKLFDNFTKLLDVSGHEFTHAVVDYTGILPYWYQAGALNESIADVFGSMIKQYFAPGGPQKVEDADWLVGEGIWLVPGGRALRDMKDPGSAFDIAGVTKDLQPAHMDHYAELPMWEDNGGVHINSGIPNRAFVLVAKALGGFSWDVAGKIWYDSLTDPKLRKVFTIHDEPIKNEGEQRSRSKDTFKAFADLTIEHARTHSANALSAVTNAWKGVGVLH</sequence>
<dbReference type="PRINTS" id="PR00730">
    <property type="entry name" value="THERMOLYSIN"/>
</dbReference>
<dbReference type="GO" id="GO:0046872">
    <property type="term" value="F:metal ion binding"/>
    <property type="evidence" value="ECO:0007669"/>
    <property type="project" value="UniProtKB-KW"/>
</dbReference>
<keyword evidence="5" id="KW-0862">Zinc</keyword>
<dbReference type="InterPro" id="IPR023612">
    <property type="entry name" value="Peptidase_M4"/>
</dbReference>
<dbReference type="Gene3D" id="3.10.170.10">
    <property type="match status" value="2"/>
</dbReference>
<comment type="caution">
    <text evidence="9">The sequence shown here is derived from an EMBL/GenBank/DDBJ whole genome shotgun (WGS) entry which is preliminary data.</text>
</comment>
<feature type="domain" description="Peptidase M4 C-terminal" evidence="8">
    <location>
        <begin position="184"/>
        <end position="315"/>
    </location>
</feature>
<keyword evidence="6" id="KW-0482">Metalloprotease</keyword>
<dbReference type="InterPro" id="IPR013856">
    <property type="entry name" value="Peptidase_M4_domain"/>
</dbReference>
<keyword evidence="10" id="KW-1185">Reference proteome</keyword>
<keyword evidence="3" id="KW-0479">Metal-binding</keyword>
<organism evidence="9 10">
    <name type="scientific">Dissophora globulifera</name>
    <dbReference type="NCBI Taxonomy" id="979702"/>
    <lineage>
        <taxon>Eukaryota</taxon>
        <taxon>Fungi</taxon>
        <taxon>Fungi incertae sedis</taxon>
        <taxon>Mucoromycota</taxon>
        <taxon>Mortierellomycotina</taxon>
        <taxon>Mortierellomycetes</taxon>
        <taxon>Mortierellales</taxon>
        <taxon>Mortierellaceae</taxon>
        <taxon>Dissophora</taxon>
    </lineage>
</organism>
<gene>
    <name evidence="9" type="ORF">BGZ99_002485</name>
</gene>
<protein>
    <submittedName>
        <fullName evidence="9">Uncharacterized protein</fullName>
    </submittedName>
</protein>
<evidence type="ECO:0000313" key="9">
    <source>
        <dbReference type="EMBL" id="KAG0304164.1"/>
    </source>
</evidence>
<evidence type="ECO:0000259" key="8">
    <source>
        <dbReference type="Pfam" id="PF02868"/>
    </source>
</evidence>
<reference evidence="9" key="1">
    <citation type="journal article" date="2020" name="Fungal Divers.">
        <title>Resolving the Mortierellaceae phylogeny through synthesis of multi-gene phylogenetics and phylogenomics.</title>
        <authorList>
            <person name="Vandepol N."/>
            <person name="Liber J."/>
            <person name="Desiro A."/>
            <person name="Na H."/>
            <person name="Kennedy M."/>
            <person name="Barry K."/>
            <person name="Grigoriev I.V."/>
            <person name="Miller A.N."/>
            <person name="O'Donnell K."/>
            <person name="Stajich J.E."/>
            <person name="Bonito G."/>
        </authorList>
    </citation>
    <scope>NUCLEOTIDE SEQUENCE</scope>
    <source>
        <strain evidence="9">REB-010B</strain>
    </source>
</reference>
<evidence type="ECO:0000259" key="7">
    <source>
        <dbReference type="Pfam" id="PF01447"/>
    </source>
</evidence>
<dbReference type="GO" id="GO:0004222">
    <property type="term" value="F:metalloendopeptidase activity"/>
    <property type="evidence" value="ECO:0007669"/>
    <property type="project" value="InterPro"/>
</dbReference>
<dbReference type="InterPro" id="IPR052759">
    <property type="entry name" value="Metalloprotease_M4"/>
</dbReference>
<evidence type="ECO:0000256" key="4">
    <source>
        <dbReference type="ARBA" id="ARBA00022801"/>
    </source>
</evidence>
<dbReference type="OrthoDB" id="5332336at2759"/>
<dbReference type="CDD" id="cd09597">
    <property type="entry name" value="M4_TLP"/>
    <property type="match status" value="1"/>
</dbReference>
<dbReference type="Proteomes" id="UP000738325">
    <property type="component" value="Unassembled WGS sequence"/>
</dbReference>
<dbReference type="GO" id="GO:0006508">
    <property type="term" value="P:proteolysis"/>
    <property type="evidence" value="ECO:0007669"/>
    <property type="project" value="UniProtKB-KW"/>
</dbReference>
<dbReference type="AlphaFoldDB" id="A0A9P6UIW6"/>
<dbReference type="Pfam" id="PF02868">
    <property type="entry name" value="Peptidase_M4_C"/>
    <property type="match status" value="1"/>
</dbReference>
<evidence type="ECO:0000256" key="1">
    <source>
        <dbReference type="ARBA" id="ARBA00009388"/>
    </source>
</evidence>
<evidence type="ECO:0000256" key="5">
    <source>
        <dbReference type="ARBA" id="ARBA00022833"/>
    </source>
</evidence>
<dbReference type="PANTHER" id="PTHR43579">
    <property type="match status" value="1"/>
</dbReference>
<keyword evidence="4" id="KW-0378">Hydrolase</keyword>
<evidence type="ECO:0000313" key="10">
    <source>
        <dbReference type="Proteomes" id="UP000738325"/>
    </source>
</evidence>
<dbReference type="Pfam" id="PF01447">
    <property type="entry name" value="Peptidase_M4"/>
    <property type="match status" value="1"/>
</dbReference>
<dbReference type="SUPFAM" id="SSF55486">
    <property type="entry name" value="Metalloproteases ('zincins'), catalytic domain"/>
    <property type="match status" value="1"/>
</dbReference>
<evidence type="ECO:0000256" key="6">
    <source>
        <dbReference type="ARBA" id="ARBA00023049"/>
    </source>
</evidence>
<evidence type="ECO:0000256" key="3">
    <source>
        <dbReference type="ARBA" id="ARBA00022723"/>
    </source>
</evidence>
<accession>A0A9P6UIW6</accession>
<dbReference type="InterPro" id="IPR001570">
    <property type="entry name" value="Peptidase_M4_C_domain"/>
</dbReference>
<evidence type="ECO:0000256" key="2">
    <source>
        <dbReference type="ARBA" id="ARBA00022670"/>
    </source>
</evidence>
<dbReference type="EMBL" id="JAAAIP010001743">
    <property type="protein sequence ID" value="KAG0304164.1"/>
    <property type="molecule type" value="Genomic_DNA"/>
</dbReference>
<dbReference type="Gene3D" id="1.10.390.10">
    <property type="entry name" value="Neutral Protease Domain 2"/>
    <property type="match status" value="1"/>
</dbReference>
<proteinExistence type="inferred from homology"/>
<comment type="similarity">
    <text evidence="1">Belongs to the peptidase M4 family.</text>
</comment>
<feature type="domain" description="Peptidase M4" evidence="7">
    <location>
        <begin position="147"/>
        <end position="178"/>
    </location>
</feature>
<dbReference type="PANTHER" id="PTHR43579:SF1">
    <property type="entry name" value="NEUTRAL METALLOPROTEINASE"/>
    <property type="match status" value="1"/>
</dbReference>